<dbReference type="EMBL" id="KZ857754">
    <property type="protein sequence ID" value="RDX39555.1"/>
    <property type="molecule type" value="Genomic_DNA"/>
</dbReference>
<sequence length="226" mass="25435">MSVSPAQGLTPSPNALRLRLDRPEHVASPRFLRGFVWSTRPFSRPTFSSVSLSHAPMPDVPPTVRNDPILNKTLSEHPDLFAIVTPIHVDRFEALLANHPNQPFVRSVTRGLREGFWPYADEKPLDYPDTWDEVRPPLADEAARQFLRDQRDEEIRLGRYSHSLGPDLLPGMYCMPVHVVPKPHSDKFRLINNQSAGRFSLNSMIRPEAIKGAVLDGIPALGNALR</sequence>
<reference evidence="1 2" key="1">
    <citation type="journal article" date="2018" name="Biotechnol. Biofuels">
        <title>Integrative visual omics of the white-rot fungus Polyporus brumalis exposes the biotechnological potential of its oxidative enzymes for delignifying raw plant biomass.</title>
        <authorList>
            <person name="Miyauchi S."/>
            <person name="Rancon A."/>
            <person name="Drula E."/>
            <person name="Hage H."/>
            <person name="Chaduli D."/>
            <person name="Favel A."/>
            <person name="Grisel S."/>
            <person name="Henrissat B."/>
            <person name="Herpoel-Gimbert I."/>
            <person name="Ruiz-Duenas F.J."/>
            <person name="Chevret D."/>
            <person name="Hainaut M."/>
            <person name="Lin J."/>
            <person name="Wang M."/>
            <person name="Pangilinan J."/>
            <person name="Lipzen A."/>
            <person name="Lesage-Meessen L."/>
            <person name="Navarro D."/>
            <person name="Riley R."/>
            <person name="Grigoriev I.V."/>
            <person name="Zhou S."/>
            <person name="Raouche S."/>
            <person name="Rosso M.N."/>
        </authorList>
    </citation>
    <scope>NUCLEOTIDE SEQUENCE [LARGE SCALE GENOMIC DNA]</scope>
    <source>
        <strain evidence="1 2">BRFM 1820</strain>
    </source>
</reference>
<keyword evidence="2" id="KW-1185">Reference proteome</keyword>
<name>A0A371CGZ0_9APHY</name>
<dbReference type="AlphaFoldDB" id="A0A371CGZ0"/>
<dbReference type="OrthoDB" id="3248529at2759"/>
<organism evidence="1 2">
    <name type="scientific">Lentinus brumalis</name>
    <dbReference type="NCBI Taxonomy" id="2498619"/>
    <lineage>
        <taxon>Eukaryota</taxon>
        <taxon>Fungi</taxon>
        <taxon>Dikarya</taxon>
        <taxon>Basidiomycota</taxon>
        <taxon>Agaricomycotina</taxon>
        <taxon>Agaricomycetes</taxon>
        <taxon>Polyporales</taxon>
        <taxon>Polyporaceae</taxon>
        <taxon>Lentinus</taxon>
    </lineage>
</organism>
<evidence type="ECO:0000313" key="1">
    <source>
        <dbReference type="EMBL" id="RDX39555.1"/>
    </source>
</evidence>
<dbReference type="Proteomes" id="UP000256964">
    <property type="component" value="Unassembled WGS sequence"/>
</dbReference>
<feature type="non-terminal residue" evidence="1">
    <location>
        <position position="226"/>
    </location>
</feature>
<accession>A0A371CGZ0</accession>
<dbReference type="STRING" id="139420.A0A371CGZ0"/>
<protein>
    <submittedName>
        <fullName evidence="1">Uncharacterized protein</fullName>
    </submittedName>
</protein>
<evidence type="ECO:0000313" key="2">
    <source>
        <dbReference type="Proteomes" id="UP000256964"/>
    </source>
</evidence>
<gene>
    <name evidence="1" type="ORF">OH76DRAFT_1367378</name>
</gene>
<proteinExistence type="predicted"/>